<name>A0A1H2V498_9FLAO</name>
<dbReference type="GeneID" id="85017017"/>
<dbReference type="EMBL" id="FNND01000003">
    <property type="protein sequence ID" value="SDW62779.1"/>
    <property type="molecule type" value="Genomic_DNA"/>
</dbReference>
<feature type="transmembrane region" description="Helical" evidence="1">
    <location>
        <begin position="47"/>
        <end position="63"/>
    </location>
</feature>
<dbReference type="OrthoDB" id="9970307at2"/>
<organism evidence="2 3">
    <name type="scientific">Capnocytophaga granulosa</name>
    <dbReference type="NCBI Taxonomy" id="45242"/>
    <lineage>
        <taxon>Bacteria</taxon>
        <taxon>Pseudomonadati</taxon>
        <taxon>Bacteroidota</taxon>
        <taxon>Flavobacteriia</taxon>
        <taxon>Flavobacteriales</taxon>
        <taxon>Flavobacteriaceae</taxon>
        <taxon>Capnocytophaga</taxon>
    </lineage>
</organism>
<keyword evidence="1" id="KW-0472">Membrane</keyword>
<protein>
    <submittedName>
        <fullName evidence="2">Uncharacterized protein</fullName>
    </submittedName>
</protein>
<feature type="transmembrane region" description="Helical" evidence="1">
    <location>
        <begin position="124"/>
        <end position="145"/>
    </location>
</feature>
<dbReference type="AlphaFoldDB" id="A0A1H2V498"/>
<reference evidence="2 3" key="1">
    <citation type="submission" date="2016-10" db="EMBL/GenBank/DDBJ databases">
        <authorList>
            <person name="Varghese N."/>
            <person name="Submissions S."/>
        </authorList>
    </citation>
    <scope>NUCLEOTIDE SEQUENCE [LARGE SCALE GENOMIC DNA]</scope>
    <source>
        <strain evidence="2 3">DSM 11449</strain>
    </source>
</reference>
<dbReference type="Proteomes" id="UP000182771">
    <property type="component" value="Unassembled WGS sequence"/>
</dbReference>
<keyword evidence="1" id="KW-0812">Transmembrane</keyword>
<comment type="caution">
    <text evidence="2">The sequence shown here is derived from an EMBL/GenBank/DDBJ whole genome shotgun (WGS) entry which is preliminary data.</text>
</comment>
<keyword evidence="3" id="KW-1185">Reference proteome</keyword>
<dbReference type="RefSeq" id="WP_016420425.1">
    <property type="nucleotide sequence ID" value="NZ_FNND01000003.1"/>
</dbReference>
<accession>A0A1H2V498</accession>
<sequence>MKNIAYRVVRYFLYSILFVVISKFIFSIPIFYLLTIENFREKIPCESTDVISCVVFFVLLLLLEQKKRDSYGFYTLFYVCFHLLSAMIFVIYQYMKLSLVMAEEEEIHIWNNFLSYKEDMIQLFLRRSLNAGILSVYIVSSFFILKRYVSGKL</sequence>
<feature type="transmembrane region" description="Helical" evidence="1">
    <location>
        <begin position="12"/>
        <end position="35"/>
    </location>
</feature>
<proteinExistence type="predicted"/>
<evidence type="ECO:0000313" key="2">
    <source>
        <dbReference type="EMBL" id="SDW62779.1"/>
    </source>
</evidence>
<gene>
    <name evidence="2" type="ORF">SAMN05444420_10348</name>
</gene>
<keyword evidence="1" id="KW-1133">Transmembrane helix</keyword>
<evidence type="ECO:0000313" key="3">
    <source>
        <dbReference type="Proteomes" id="UP000182771"/>
    </source>
</evidence>
<evidence type="ECO:0000256" key="1">
    <source>
        <dbReference type="SAM" id="Phobius"/>
    </source>
</evidence>
<feature type="transmembrane region" description="Helical" evidence="1">
    <location>
        <begin position="75"/>
        <end position="95"/>
    </location>
</feature>